<evidence type="ECO:0000259" key="2">
    <source>
        <dbReference type="PROSITE" id="PS50188"/>
    </source>
</evidence>
<evidence type="ECO:0000259" key="1">
    <source>
        <dbReference type="PROSITE" id="PS50097"/>
    </source>
</evidence>
<evidence type="ECO:0000313" key="5">
    <source>
        <dbReference type="Proteomes" id="UP000247702"/>
    </source>
</evidence>
<dbReference type="PANTHER" id="PTHR46306">
    <property type="entry name" value="BTB/POZ DOMAIN-CONTAINING PROTEIN 9"/>
    <property type="match status" value="1"/>
</dbReference>
<dbReference type="PROSITE" id="PS50188">
    <property type="entry name" value="B302_SPRY"/>
    <property type="match status" value="1"/>
</dbReference>
<dbReference type="PANTHER" id="PTHR46306:SF1">
    <property type="entry name" value="BTB_POZ DOMAIN-CONTAINING PROTEIN 9"/>
    <property type="match status" value="1"/>
</dbReference>
<dbReference type="SMART" id="SM00449">
    <property type="entry name" value="SPRY"/>
    <property type="match status" value="1"/>
</dbReference>
<dbReference type="Gene3D" id="2.60.120.920">
    <property type="match status" value="1"/>
</dbReference>
<dbReference type="EMBL" id="BLAL01000259">
    <property type="protein sequence ID" value="GES97631.1"/>
    <property type="molecule type" value="Genomic_DNA"/>
</dbReference>
<organism evidence="3 5">
    <name type="scientific">Rhizophagus clarus</name>
    <dbReference type="NCBI Taxonomy" id="94130"/>
    <lineage>
        <taxon>Eukaryota</taxon>
        <taxon>Fungi</taxon>
        <taxon>Fungi incertae sedis</taxon>
        <taxon>Mucoromycota</taxon>
        <taxon>Glomeromycotina</taxon>
        <taxon>Glomeromycetes</taxon>
        <taxon>Glomerales</taxon>
        <taxon>Glomeraceae</taxon>
        <taxon>Rhizophagus</taxon>
    </lineage>
</organism>
<dbReference type="Pfam" id="PF00622">
    <property type="entry name" value="SPRY"/>
    <property type="match status" value="1"/>
</dbReference>
<name>A0A2Z6Q679_9GLOM</name>
<dbReference type="InterPro" id="IPR013320">
    <property type="entry name" value="ConA-like_dom_sf"/>
</dbReference>
<sequence length="464" mass="52337">MTRGCSLEQDLRLLVNNPKYSDIEILCEDEKKLYGCRAILAARSEVFDRLLYNGMKETYENKISFPKINSSGMEIVLGYTYTGSIKEESLTKDNIIEAFYAADYFQLPDLQDFIMKIAKNKLEIENYSPELLSKAAGIMPLAEDNILLNLLIEAVAIIPLNTIEFGRLSTTGLKYLLSYTREKEKLFATPEYEVFRYSAILTAKQVSNDAFKTLTKRLPSIEQTENSIQVKNEFIADNQKVTKELEPLVEFIDFSQIKGKVLAEIIEPLDIISTEAILNAYRQKVTSFNNDTNGTRGIPCNFDYVWDKSACGSKLIIENNGKVVSAPDGVVSHQGIRAKVALEEKGIYEFDFIIEKGGNPTWVGLCSSEHLNFEAMSTCQTTIWVLGSTGYCYNSGNGSNYCQPFGDGAKVIVNLDMNKRTCAFTINGKKYPEVPGWNNLPSKLYPLVTLRYPGRYRIQSCRRK</sequence>
<dbReference type="EMBL" id="BEXD01000236">
    <property type="protein sequence ID" value="GBB85593.1"/>
    <property type="molecule type" value="Genomic_DNA"/>
</dbReference>
<dbReference type="Proteomes" id="UP000615446">
    <property type="component" value="Unassembled WGS sequence"/>
</dbReference>
<feature type="domain" description="B30.2/SPRY" evidence="2">
    <location>
        <begin position="284"/>
        <end position="464"/>
    </location>
</feature>
<keyword evidence="5" id="KW-1185">Reference proteome</keyword>
<comment type="caution">
    <text evidence="3">The sequence shown here is derived from an EMBL/GenBank/DDBJ whole genome shotgun (WGS) entry which is preliminary data.</text>
</comment>
<dbReference type="Pfam" id="PF00651">
    <property type="entry name" value="BTB"/>
    <property type="match status" value="1"/>
</dbReference>
<dbReference type="InterPro" id="IPR011333">
    <property type="entry name" value="SKP1/BTB/POZ_sf"/>
</dbReference>
<dbReference type="InterPro" id="IPR052407">
    <property type="entry name" value="BTB_POZ_domain_cont_9"/>
</dbReference>
<dbReference type="OrthoDB" id="6359816at2759"/>
<protein>
    <recommendedName>
        <fullName evidence="6">BTB domain-containing protein</fullName>
    </recommendedName>
</protein>
<gene>
    <name evidence="4" type="ORF">RCL2_002421700</name>
    <name evidence="3" type="ORF">RclHR1_01210001</name>
</gene>
<evidence type="ECO:0008006" key="6">
    <source>
        <dbReference type="Google" id="ProtNLM"/>
    </source>
</evidence>
<dbReference type="Proteomes" id="UP000247702">
    <property type="component" value="Unassembled WGS sequence"/>
</dbReference>
<accession>A0A2Z6Q679</accession>
<dbReference type="InterPro" id="IPR001870">
    <property type="entry name" value="B30.2/SPRY"/>
</dbReference>
<dbReference type="GO" id="GO:0005737">
    <property type="term" value="C:cytoplasm"/>
    <property type="evidence" value="ECO:0007669"/>
    <property type="project" value="TreeGrafter"/>
</dbReference>
<evidence type="ECO:0000313" key="3">
    <source>
        <dbReference type="EMBL" id="GBB85593.1"/>
    </source>
</evidence>
<reference evidence="4" key="2">
    <citation type="submission" date="2019-10" db="EMBL/GenBank/DDBJ databases">
        <title>Conservation and host-specific expression of non-tandemly repeated heterogenous ribosome RNA gene in arbuscular mycorrhizal fungi.</title>
        <authorList>
            <person name="Maeda T."/>
            <person name="Kobayashi Y."/>
            <person name="Nakagawa T."/>
            <person name="Ezawa T."/>
            <person name="Yamaguchi K."/>
            <person name="Bino T."/>
            <person name="Nishimoto Y."/>
            <person name="Shigenobu S."/>
            <person name="Kawaguchi M."/>
        </authorList>
    </citation>
    <scope>NUCLEOTIDE SEQUENCE</scope>
    <source>
        <strain evidence="4">HR1</strain>
    </source>
</reference>
<reference evidence="3 5" key="1">
    <citation type="submission" date="2017-11" db="EMBL/GenBank/DDBJ databases">
        <title>The genome of Rhizophagus clarus HR1 reveals common genetic basis of auxotrophy among arbuscular mycorrhizal fungi.</title>
        <authorList>
            <person name="Kobayashi Y."/>
        </authorList>
    </citation>
    <scope>NUCLEOTIDE SEQUENCE [LARGE SCALE GENOMIC DNA]</scope>
    <source>
        <strain evidence="3 5">HR1</strain>
    </source>
</reference>
<dbReference type="AlphaFoldDB" id="A0A2Z6Q679"/>
<dbReference type="InterPro" id="IPR000210">
    <property type="entry name" value="BTB/POZ_dom"/>
</dbReference>
<dbReference type="Gene3D" id="3.30.710.10">
    <property type="entry name" value="Potassium Channel Kv1.1, Chain A"/>
    <property type="match status" value="1"/>
</dbReference>
<dbReference type="InterPro" id="IPR003877">
    <property type="entry name" value="SPRY_dom"/>
</dbReference>
<proteinExistence type="predicted"/>
<dbReference type="InterPro" id="IPR043136">
    <property type="entry name" value="B30.2/SPRY_sf"/>
</dbReference>
<dbReference type="SMART" id="SM00225">
    <property type="entry name" value="BTB"/>
    <property type="match status" value="1"/>
</dbReference>
<feature type="domain" description="BTB" evidence="1">
    <location>
        <begin position="21"/>
        <end position="89"/>
    </location>
</feature>
<dbReference type="SUPFAM" id="SSF49899">
    <property type="entry name" value="Concanavalin A-like lectins/glucanases"/>
    <property type="match status" value="1"/>
</dbReference>
<evidence type="ECO:0000313" key="4">
    <source>
        <dbReference type="EMBL" id="GES97631.1"/>
    </source>
</evidence>
<dbReference type="PROSITE" id="PS50097">
    <property type="entry name" value="BTB"/>
    <property type="match status" value="1"/>
</dbReference>
<dbReference type="SUPFAM" id="SSF54695">
    <property type="entry name" value="POZ domain"/>
    <property type="match status" value="1"/>
</dbReference>